<evidence type="ECO:0000256" key="1">
    <source>
        <dbReference type="ARBA" id="ARBA00022612"/>
    </source>
</evidence>
<keyword evidence="1" id="KW-1188">Viral release from host cell</keyword>
<name>A0A412YGJ0_BACFG</name>
<evidence type="ECO:0000256" key="2">
    <source>
        <dbReference type="ARBA" id="ARBA00023219"/>
    </source>
</evidence>
<proteinExistence type="predicted"/>
<gene>
    <name evidence="3" type="ORF">DWW08_06005</name>
</gene>
<organism evidence="3 4">
    <name type="scientific">Bacteroides fragilis</name>
    <dbReference type="NCBI Taxonomy" id="817"/>
    <lineage>
        <taxon>Bacteria</taxon>
        <taxon>Pseudomonadati</taxon>
        <taxon>Bacteroidota</taxon>
        <taxon>Bacteroidia</taxon>
        <taxon>Bacteroidales</taxon>
        <taxon>Bacteroidaceae</taxon>
        <taxon>Bacteroides</taxon>
    </lineage>
</organism>
<dbReference type="Pfam" id="PF03592">
    <property type="entry name" value="Terminase_2"/>
    <property type="match status" value="1"/>
</dbReference>
<dbReference type="InterPro" id="IPR005335">
    <property type="entry name" value="Terminase_ssu"/>
</dbReference>
<dbReference type="GO" id="GO:0051276">
    <property type="term" value="P:chromosome organization"/>
    <property type="evidence" value="ECO:0007669"/>
    <property type="project" value="InterPro"/>
</dbReference>
<dbReference type="PANTHER" id="PTHR41328">
    <property type="entry name" value="TERMINASE SMALL SUBUNIT-RELATED"/>
    <property type="match status" value="1"/>
</dbReference>
<dbReference type="EMBL" id="QRZH01000004">
    <property type="protein sequence ID" value="RGV56533.1"/>
    <property type="molecule type" value="Genomic_DNA"/>
</dbReference>
<reference evidence="3 4" key="1">
    <citation type="submission" date="2018-08" db="EMBL/GenBank/DDBJ databases">
        <title>A genome reference for cultivated species of the human gut microbiota.</title>
        <authorList>
            <person name="Zou Y."/>
            <person name="Xue W."/>
            <person name="Luo G."/>
        </authorList>
    </citation>
    <scope>NUCLEOTIDE SEQUENCE [LARGE SCALE GENOMIC DNA]</scope>
    <source>
        <strain evidence="3 4">AF14-26</strain>
    </source>
</reference>
<dbReference type="RefSeq" id="WP_122142044.1">
    <property type="nucleotide sequence ID" value="NZ_JAFKPL010000034.1"/>
</dbReference>
<protein>
    <submittedName>
        <fullName evidence="3">Terminase small subunit</fullName>
    </submittedName>
</protein>
<keyword evidence="2" id="KW-0231">Viral genome packaging</keyword>
<accession>A0A412YGJ0</accession>
<dbReference type="PANTHER" id="PTHR41328:SF2">
    <property type="entry name" value="TERMINASE SMALL SUBUNIT"/>
    <property type="match status" value="1"/>
</dbReference>
<sequence>MKLRPKQEQFCHLYLETGNASEAYRKVYKCKGCSDKTIWEVSSKLLSKVGPRIQELQEELKKKSDITKDRVLEELRCIAFADIRDFLSIENGMVKFKNSSEWSDEMAHAVESVKVTREGIELKLNGKSWSISRICKMLGYDEPTQVNINQMLLDIDTGTGD</sequence>
<evidence type="ECO:0000313" key="3">
    <source>
        <dbReference type="EMBL" id="RGV56533.1"/>
    </source>
</evidence>
<comment type="caution">
    <text evidence="3">The sequence shown here is derived from an EMBL/GenBank/DDBJ whole genome shotgun (WGS) entry which is preliminary data.</text>
</comment>
<dbReference type="Proteomes" id="UP000286270">
    <property type="component" value="Unassembled WGS sequence"/>
</dbReference>
<dbReference type="InterPro" id="IPR052404">
    <property type="entry name" value="SPP1-like_terminase"/>
</dbReference>
<dbReference type="Gene3D" id="1.10.10.1400">
    <property type="entry name" value="Terminase, small subunit, N-terminal DNA-binding domain, HTH motif"/>
    <property type="match status" value="1"/>
</dbReference>
<dbReference type="AlphaFoldDB" id="A0A412YGJ0"/>
<dbReference type="InterPro" id="IPR038713">
    <property type="entry name" value="Terminase_Gp1_N_sf"/>
</dbReference>
<evidence type="ECO:0000313" key="4">
    <source>
        <dbReference type="Proteomes" id="UP000286270"/>
    </source>
</evidence>